<dbReference type="RefSeq" id="WP_229933330.1">
    <property type="nucleotide sequence ID" value="NZ_CAJHOF010000016.1"/>
</dbReference>
<evidence type="ECO:0008006" key="3">
    <source>
        <dbReference type="Google" id="ProtNLM"/>
    </source>
</evidence>
<name>A0ABM8Q9E7_9BACT</name>
<evidence type="ECO:0000313" key="2">
    <source>
        <dbReference type="Proteomes" id="UP000789803"/>
    </source>
</evidence>
<proteinExistence type="predicted"/>
<dbReference type="EMBL" id="CAJHOF010000016">
    <property type="protein sequence ID" value="CAD7289469.1"/>
    <property type="molecule type" value="Genomic_DNA"/>
</dbReference>
<dbReference type="Gene3D" id="3.90.1480.10">
    <property type="entry name" value="Alpha-2,3-sialyltransferase"/>
    <property type="match status" value="1"/>
</dbReference>
<evidence type="ECO:0000313" key="1">
    <source>
        <dbReference type="EMBL" id="CAD7289469.1"/>
    </source>
</evidence>
<reference evidence="1 2" key="1">
    <citation type="submission" date="2020-11" db="EMBL/GenBank/DDBJ databases">
        <authorList>
            <person name="Peeters C."/>
        </authorList>
    </citation>
    <scope>NUCLEOTIDE SEQUENCE [LARGE SCALE GENOMIC DNA]</scope>
    <source>
        <strain evidence="1 2">LMG 7974</strain>
    </source>
</reference>
<protein>
    <recommendedName>
        <fullName evidence="3">Alpha-2,3 sialyltransferase</fullName>
    </recommendedName>
</protein>
<dbReference type="Pfam" id="PF06002">
    <property type="entry name" value="CST-I"/>
    <property type="match status" value="1"/>
</dbReference>
<sequence length="301" mass="35678">MNYNTNALIAGNGPSLKNIDYSLLPDSYDVFRCNQFYFEDRYFIGKTCKYAFLNLGVLLEQYLTFKTLIEKGEYTIKNIILSNLCLSEFEAKDFKTIQKLFFPDVEDGYDAYSILKDFNAFVKFNEMYKNNRITSSIYMCAYAVAKGYKNIYLTGIDFYSKELDYYAFDTKKKNLTTIVNAFKEDHYRHSYHKEYFDIEALKFLKNNYNVNFICISPDSILDRHLKDNNIHTKPEKNNECKFVLEDKPNNYINDIIMPSQEVYIKYIKATDPLFKLDDNFRKFIKQKFKRVLVKLGLKSKN</sequence>
<organism evidence="1 2">
    <name type="scientific">Campylobacter majalis</name>
    <dbReference type="NCBI Taxonomy" id="2790656"/>
    <lineage>
        <taxon>Bacteria</taxon>
        <taxon>Pseudomonadati</taxon>
        <taxon>Campylobacterota</taxon>
        <taxon>Epsilonproteobacteria</taxon>
        <taxon>Campylobacterales</taxon>
        <taxon>Campylobacteraceae</taxon>
        <taxon>Campylobacter</taxon>
    </lineage>
</organism>
<dbReference type="InterPro" id="IPR009251">
    <property type="entry name" value="A-2_3-sialyltransferase"/>
</dbReference>
<dbReference type="SUPFAM" id="SSF102414">
    <property type="entry name" value="Alpha-2,3/8-sialyltransferase CstII"/>
    <property type="match status" value="1"/>
</dbReference>
<comment type="caution">
    <text evidence="1">The sequence shown here is derived from an EMBL/GenBank/DDBJ whole genome shotgun (WGS) entry which is preliminary data.</text>
</comment>
<gene>
    <name evidence="1" type="ORF">LMG7974_01543</name>
</gene>
<accession>A0ABM8Q9E7</accession>
<keyword evidence="2" id="KW-1185">Reference proteome</keyword>
<dbReference type="Proteomes" id="UP000789803">
    <property type="component" value="Unassembled WGS sequence"/>
</dbReference>
<dbReference type="InterPro" id="IPR036715">
    <property type="entry name" value="A-2_3-sialylTrfase_sf"/>
</dbReference>